<sequence length="187" mass="20638">MSNIIFSNIYEPLLENVSTPIELYESILGKYFIGYADNLTFGENTSAWARLYNPIGSGVLLHVNVWTVTAVSNSAFRAQFWFNATPPVSDVKEAPVTPTNLVIKPTPKSKIKLEYASDVVGNPTGGIKAFVRRALPETTLVESENGKIIIGEGGNFLVFLSTPETQEAAEGRIAFGYWQEKICNRCR</sequence>
<evidence type="ECO:0000313" key="2">
    <source>
        <dbReference type="Proteomes" id="UP000627781"/>
    </source>
</evidence>
<gene>
    <name evidence="1" type="ORF">H9661_06480</name>
</gene>
<keyword evidence="2" id="KW-1185">Reference proteome</keyword>
<dbReference type="InterPro" id="IPR046141">
    <property type="entry name" value="DUF6143"/>
</dbReference>
<dbReference type="Proteomes" id="UP000627781">
    <property type="component" value="Unassembled WGS sequence"/>
</dbReference>
<reference evidence="1 2" key="1">
    <citation type="submission" date="2020-08" db="EMBL/GenBank/DDBJ databases">
        <title>A Genomic Blueprint of the Chicken Gut Microbiome.</title>
        <authorList>
            <person name="Gilroy R."/>
            <person name="Ravi A."/>
            <person name="Getino M."/>
            <person name="Pursley I."/>
            <person name="Horton D.L."/>
            <person name="Alikhan N.-F."/>
            <person name="Baker D."/>
            <person name="Gharbi K."/>
            <person name="Hall N."/>
            <person name="Watson M."/>
            <person name="Adriaenssens E.M."/>
            <person name="Foster-Nyarko E."/>
            <person name="Jarju S."/>
            <person name="Secka A."/>
            <person name="Antonio M."/>
            <person name="Oren A."/>
            <person name="Chaudhuri R."/>
            <person name="La Ragione R.M."/>
            <person name="Hildebrand F."/>
            <person name="Pallen M.J."/>
        </authorList>
    </citation>
    <scope>NUCLEOTIDE SEQUENCE [LARGE SCALE GENOMIC DNA]</scope>
    <source>
        <strain evidence="1 2">Sa3CVN1</strain>
    </source>
</reference>
<proteinExistence type="predicted"/>
<evidence type="ECO:0000313" key="1">
    <source>
        <dbReference type="EMBL" id="MBD7910996.1"/>
    </source>
</evidence>
<dbReference type="Pfam" id="PF19640">
    <property type="entry name" value="DUF6143"/>
    <property type="match status" value="1"/>
</dbReference>
<dbReference type="RefSeq" id="WP_143315919.1">
    <property type="nucleotide sequence ID" value="NZ_JACSRA010000008.1"/>
</dbReference>
<comment type="caution">
    <text evidence="1">The sequence shown here is derived from an EMBL/GenBank/DDBJ whole genome shotgun (WGS) entry which is preliminary data.</text>
</comment>
<protein>
    <submittedName>
        <fullName evidence="1">Uncharacterized protein</fullName>
    </submittedName>
</protein>
<name>A0ABR8PS47_9CLOT</name>
<accession>A0ABR8PS47</accession>
<dbReference type="EMBL" id="JACSRA010000008">
    <property type="protein sequence ID" value="MBD7910996.1"/>
    <property type="molecule type" value="Genomic_DNA"/>
</dbReference>
<organism evidence="1 2">
    <name type="scientific">Clostridium cibarium</name>
    <dbReference type="NCBI Taxonomy" id="2762247"/>
    <lineage>
        <taxon>Bacteria</taxon>
        <taxon>Bacillati</taxon>
        <taxon>Bacillota</taxon>
        <taxon>Clostridia</taxon>
        <taxon>Eubacteriales</taxon>
        <taxon>Clostridiaceae</taxon>
        <taxon>Clostridium</taxon>
    </lineage>
</organism>